<evidence type="ECO:0000256" key="4">
    <source>
        <dbReference type="ARBA" id="ARBA00022692"/>
    </source>
</evidence>
<evidence type="ECO:0000256" key="1">
    <source>
        <dbReference type="ARBA" id="ARBA00004162"/>
    </source>
</evidence>
<dbReference type="GO" id="GO:0022857">
    <property type="term" value="F:transmembrane transporter activity"/>
    <property type="evidence" value="ECO:0007669"/>
    <property type="project" value="InterPro"/>
</dbReference>
<keyword evidence="3" id="KW-1003">Cell membrane</keyword>
<dbReference type="EMBL" id="JACIEQ010000015">
    <property type="protein sequence ID" value="MBB4023962.1"/>
    <property type="molecule type" value="Genomic_DNA"/>
</dbReference>
<dbReference type="GO" id="GO:0005886">
    <property type="term" value="C:plasma membrane"/>
    <property type="evidence" value="ECO:0007669"/>
    <property type="project" value="UniProtKB-SubCell"/>
</dbReference>
<keyword evidence="10" id="KW-1185">Reference proteome</keyword>
<reference evidence="9" key="1">
    <citation type="submission" date="2020-08" db="EMBL/GenBank/DDBJ databases">
        <title>Genomic Encyclopedia of Type Strains, Phase IV (KMG-IV): sequencing the most valuable type-strain genomes for metagenomic binning, comparative biology and taxonomic classification.</title>
        <authorList>
            <person name="Goeker M."/>
        </authorList>
    </citation>
    <scope>NUCLEOTIDE SEQUENCE [LARGE SCALE GENOMIC DNA]</scope>
    <source>
        <strain evidence="9">DSM 105040</strain>
    </source>
</reference>
<dbReference type="Pfam" id="PF02472">
    <property type="entry name" value="ExbD"/>
    <property type="match status" value="1"/>
</dbReference>
<comment type="subcellular location">
    <subcellularLocation>
        <location evidence="1">Cell membrane</location>
        <topology evidence="1">Single-pass membrane protein</topology>
    </subcellularLocation>
    <subcellularLocation>
        <location evidence="7">Cell membrane</location>
        <topology evidence="7">Single-pass type II membrane protein</topology>
    </subcellularLocation>
</comment>
<evidence type="ECO:0000256" key="2">
    <source>
        <dbReference type="ARBA" id="ARBA00005811"/>
    </source>
</evidence>
<dbReference type="GO" id="GO:0015031">
    <property type="term" value="P:protein transport"/>
    <property type="evidence" value="ECO:0007669"/>
    <property type="project" value="UniProtKB-KW"/>
</dbReference>
<keyword evidence="6 8" id="KW-0472">Membrane</keyword>
<dbReference type="InterPro" id="IPR003400">
    <property type="entry name" value="ExbD"/>
</dbReference>
<evidence type="ECO:0000256" key="6">
    <source>
        <dbReference type="ARBA" id="ARBA00023136"/>
    </source>
</evidence>
<evidence type="ECO:0000256" key="8">
    <source>
        <dbReference type="SAM" id="Phobius"/>
    </source>
</evidence>
<name>A0A840CIK2_9RHOB</name>
<accession>A0A840CIK2</accession>
<comment type="similarity">
    <text evidence="2 7">Belongs to the ExbD/TolR family.</text>
</comment>
<dbReference type="PANTHER" id="PTHR30558">
    <property type="entry name" value="EXBD MEMBRANE COMPONENT OF PMF-DRIVEN MACROMOLECULE IMPORT SYSTEM"/>
    <property type="match status" value="1"/>
</dbReference>
<sequence>MQFTDPPRRKPAESIVPMINVVFLLLIFFLMTARIAPPEPFDVTPPEALSEAPAEGEFVLYLDAGGQLGFLDALGDEAALAAFQSALEAYCETGGCSDDMAPPSVQLRADAEVPAARVAALLPRLGAAGARDVMLVTAAR</sequence>
<evidence type="ECO:0000256" key="5">
    <source>
        <dbReference type="ARBA" id="ARBA00022989"/>
    </source>
</evidence>
<evidence type="ECO:0000313" key="10">
    <source>
        <dbReference type="Proteomes" id="UP000585681"/>
    </source>
</evidence>
<organism evidence="9 10">
    <name type="scientific">Actibacterium naphthalenivorans</name>
    <dbReference type="NCBI Taxonomy" id="1614693"/>
    <lineage>
        <taxon>Bacteria</taxon>
        <taxon>Pseudomonadati</taxon>
        <taxon>Pseudomonadota</taxon>
        <taxon>Alphaproteobacteria</taxon>
        <taxon>Rhodobacterales</taxon>
        <taxon>Roseobacteraceae</taxon>
        <taxon>Actibacterium</taxon>
    </lineage>
</organism>
<protein>
    <submittedName>
        <fullName evidence="9">Biopolymer transport protein ExbD</fullName>
    </submittedName>
</protein>
<proteinExistence type="inferred from homology"/>
<keyword evidence="7" id="KW-0813">Transport</keyword>
<evidence type="ECO:0000256" key="3">
    <source>
        <dbReference type="ARBA" id="ARBA00022475"/>
    </source>
</evidence>
<gene>
    <name evidence="9" type="ORF">GGR17_003802</name>
</gene>
<comment type="caution">
    <text evidence="9">The sequence shown here is derived from an EMBL/GenBank/DDBJ whole genome shotgun (WGS) entry which is preliminary data.</text>
</comment>
<dbReference type="RefSeq" id="WP_054539429.1">
    <property type="nucleotide sequence ID" value="NZ_JACIEQ010000015.1"/>
</dbReference>
<feature type="transmembrane region" description="Helical" evidence="8">
    <location>
        <begin position="12"/>
        <end position="31"/>
    </location>
</feature>
<evidence type="ECO:0000256" key="7">
    <source>
        <dbReference type="RuleBase" id="RU003879"/>
    </source>
</evidence>
<dbReference type="Proteomes" id="UP000585681">
    <property type="component" value="Unassembled WGS sequence"/>
</dbReference>
<evidence type="ECO:0000313" key="9">
    <source>
        <dbReference type="EMBL" id="MBB4023962.1"/>
    </source>
</evidence>
<dbReference type="AlphaFoldDB" id="A0A840CIK2"/>
<dbReference type="PANTHER" id="PTHR30558:SF3">
    <property type="entry name" value="BIOPOLYMER TRANSPORT PROTEIN EXBD-RELATED"/>
    <property type="match status" value="1"/>
</dbReference>
<keyword evidence="7" id="KW-0653">Protein transport</keyword>
<keyword evidence="5 8" id="KW-1133">Transmembrane helix</keyword>
<keyword evidence="4 7" id="KW-0812">Transmembrane</keyword>